<dbReference type="InterPro" id="IPR053876">
    <property type="entry name" value="Phage_int_M"/>
</dbReference>
<dbReference type="Gene3D" id="1.10.150.130">
    <property type="match status" value="1"/>
</dbReference>
<dbReference type="InterPro" id="IPR038488">
    <property type="entry name" value="Integrase_DNA-bd_sf"/>
</dbReference>
<keyword evidence="7" id="KW-1185">Reference proteome</keyword>
<dbReference type="Pfam" id="PF22022">
    <property type="entry name" value="Phage_int_M"/>
    <property type="match status" value="1"/>
</dbReference>
<keyword evidence="3" id="KW-0238">DNA-binding</keyword>
<evidence type="ECO:0000259" key="5">
    <source>
        <dbReference type="PROSITE" id="PS51898"/>
    </source>
</evidence>
<keyword evidence="2" id="KW-0229">DNA integration</keyword>
<dbReference type="InterPro" id="IPR011010">
    <property type="entry name" value="DNA_brk_join_enz"/>
</dbReference>
<dbReference type="Proteomes" id="UP000736373">
    <property type="component" value="Unassembled WGS sequence"/>
</dbReference>
<dbReference type="EMBL" id="VZQQ01000003">
    <property type="protein sequence ID" value="MBC8746049.1"/>
    <property type="molecule type" value="Genomic_DNA"/>
</dbReference>
<organism evidence="6 7">
    <name type="scientific">Paraburkholderia podalyriae</name>
    <dbReference type="NCBI Taxonomy" id="1938811"/>
    <lineage>
        <taxon>Bacteria</taxon>
        <taxon>Pseudomonadati</taxon>
        <taxon>Pseudomonadota</taxon>
        <taxon>Betaproteobacteria</taxon>
        <taxon>Burkholderiales</taxon>
        <taxon>Burkholderiaceae</taxon>
        <taxon>Paraburkholderia</taxon>
    </lineage>
</organism>
<sequence length="416" mass="46930">MAESQSRQLHRLSALRIAKLVDPGYYADGGGLYFQISSSGSRSWIYQFKLFGRSREMGLGSATTISLAEARAEAARCRALVKDKIDPIEARKEAHRKAAAEGATLFRDAAAAYIEKMSPSWKNKKHAQQWANTLTTYAYPVIGDVDVRHIDTPMLVRILQPIWSAKRETAGRVRGRIENILDAEKVLGHRDGDNPARWRGHLDKVLAKRKRAVRHFPALPWADIPEFMPKLEAKEEEGSRSAVMLHLVILTVCRTNEIRGARPEEFDLRHKIWTIPGERMKMGLPHRVPLCDIACELVKKAMQTARYGYLFPGDKKGAPLSNMAMLELLDGMGYSEITVHGFRSTFQDWAEEYGEYPEVLADKAIAHKTGNKARRAYQRGDMLERRRKMMEHWSQYCAGVSATVMSITPPGVQAVA</sequence>
<dbReference type="PANTHER" id="PTHR30629:SF2">
    <property type="entry name" value="PROPHAGE INTEGRASE INTS-RELATED"/>
    <property type="match status" value="1"/>
</dbReference>
<dbReference type="Gene3D" id="1.10.443.10">
    <property type="entry name" value="Intergrase catalytic core"/>
    <property type="match status" value="1"/>
</dbReference>
<dbReference type="Pfam" id="PF00589">
    <property type="entry name" value="Phage_integrase"/>
    <property type="match status" value="1"/>
</dbReference>
<dbReference type="InterPro" id="IPR013762">
    <property type="entry name" value="Integrase-like_cat_sf"/>
</dbReference>
<evidence type="ECO:0000313" key="6">
    <source>
        <dbReference type="EMBL" id="MBC8746049.1"/>
    </source>
</evidence>
<dbReference type="SUPFAM" id="SSF56349">
    <property type="entry name" value="DNA breaking-rejoining enzymes"/>
    <property type="match status" value="1"/>
</dbReference>
<dbReference type="CDD" id="cd00801">
    <property type="entry name" value="INT_P4_C"/>
    <property type="match status" value="1"/>
</dbReference>
<dbReference type="PANTHER" id="PTHR30629">
    <property type="entry name" value="PROPHAGE INTEGRASE"/>
    <property type="match status" value="1"/>
</dbReference>
<gene>
    <name evidence="6" type="ORF">F6X42_05215</name>
</gene>
<dbReference type="PROSITE" id="PS51898">
    <property type="entry name" value="TYR_RECOMBINASE"/>
    <property type="match status" value="1"/>
</dbReference>
<evidence type="ECO:0000256" key="4">
    <source>
        <dbReference type="ARBA" id="ARBA00023172"/>
    </source>
</evidence>
<evidence type="ECO:0000256" key="3">
    <source>
        <dbReference type="ARBA" id="ARBA00023125"/>
    </source>
</evidence>
<dbReference type="Pfam" id="PF13356">
    <property type="entry name" value="Arm-DNA-bind_3"/>
    <property type="match status" value="1"/>
</dbReference>
<comment type="caution">
    <text evidence="6">The sequence shown here is derived from an EMBL/GenBank/DDBJ whole genome shotgun (WGS) entry which is preliminary data.</text>
</comment>
<proteinExistence type="inferred from homology"/>
<dbReference type="RefSeq" id="WP_187633154.1">
    <property type="nucleotide sequence ID" value="NZ_VZQQ01000003.1"/>
</dbReference>
<evidence type="ECO:0000256" key="2">
    <source>
        <dbReference type="ARBA" id="ARBA00022908"/>
    </source>
</evidence>
<dbReference type="InterPro" id="IPR050808">
    <property type="entry name" value="Phage_Integrase"/>
</dbReference>
<reference evidence="6 7" key="1">
    <citation type="submission" date="2019-09" db="EMBL/GenBank/DDBJ databases">
        <title>Paraburkholderia podalyriae sp. nov., A South African Podalyria-associated rhizobium.</title>
        <authorList>
            <person name="Mavima L."/>
            <person name="Beukes C.W."/>
            <person name="Palmer M."/>
            <person name="De Meyer S.E."/>
            <person name="James E.K."/>
            <person name="Maluk M."/>
            <person name="Avontuur J.R."/>
            <person name="Chan W.Y."/>
            <person name="Venter S.N."/>
            <person name="Steenkamp E.T."/>
        </authorList>
    </citation>
    <scope>NUCLEOTIDE SEQUENCE [LARGE SCALE GENOMIC DNA]</scope>
    <source>
        <strain evidence="6 7">WC7.3b</strain>
    </source>
</reference>
<keyword evidence="4" id="KW-0233">DNA recombination</keyword>
<dbReference type="InterPro" id="IPR002104">
    <property type="entry name" value="Integrase_catalytic"/>
</dbReference>
<name>A0ABR7PJU1_9BURK</name>
<dbReference type="InterPro" id="IPR010998">
    <property type="entry name" value="Integrase_recombinase_N"/>
</dbReference>
<protein>
    <submittedName>
        <fullName evidence="6">DUF4102 domain-containing protein</fullName>
    </submittedName>
</protein>
<dbReference type="Gene3D" id="3.30.160.390">
    <property type="entry name" value="Integrase, DNA-binding domain"/>
    <property type="match status" value="1"/>
</dbReference>
<evidence type="ECO:0000256" key="1">
    <source>
        <dbReference type="ARBA" id="ARBA00008857"/>
    </source>
</evidence>
<comment type="similarity">
    <text evidence="1">Belongs to the 'phage' integrase family.</text>
</comment>
<evidence type="ECO:0000313" key="7">
    <source>
        <dbReference type="Proteomes" id="UP000736373"/>
    </source>
</evidence>
<feature type="domain" description="Tyr recombinase" evidence="5">
    <location>
        <begin position="214"/>
        <end position="390"/>
    </location>
</feature>
<accession>A0ABR7PJU1</accession>
<dbReference type="InterPro" id="IPR025166">
    <property type="entry name" value="Integrase_DNA_bind_dom"/>
</dbReference>